<dbReference type="Pfam" id="PF12388">
    <property type="entry name" value="Peptidase_M57"/>
    <property type="match status" value="1"/>
</dbReference>
<dbReference type="Proteomes" id="UP000295390">
    <property type="component" value="Unassembled WGS sequence"/>
</dbReference>
<dbReference type="InterPro" id="IPR024079">
    <property type="entry name" value="MetalloPept_cat_dom_sf"/>
</dbReference>
<protein>
    <submittedName>
        <fullName evidence="2">Dual-action HEIGH metallo-peptidase</fullName>
    </submittedName>
</protein>
<dbReference type="RefSeq" id="WP_208107696.1">
    <property type="nucleotide sequence ID" value="NZ_SNYH01000005.1"/>
</dbReference>
<dbReference type="EMBL" id="SNYH01000005">
    <property type="protein sequence ID" value="TDQ23786.1"/>
    <property type="molecule type" value="Genomic_DNA"/>
</dbReference>
<dbReference type="PROSITE" id="PS51257">
    <property type="entry name" value="PROKAR_LIPOPROTEIN"/>
    <property type="match status" value="1"/>
</dbReference>
<evidence type="ECO:0000256" key="1">
    <source>
        <dbReference type="SAM" id="SignalP"/>
    </source>
</evidence>
<reference evidence="2 3" key="1">
    <citation type="submission" date="2019-03" db="EMBL/GenBank/DDBJ databases">
        <title>Genomic Encyclopedia of Type Strains, Phase III (KMG-III): the genomes of soil and plant-associated and newly described type strains.</title>
        <authorList>
            <person name="Whitman W."/>
        </authorList>
    </citation>
    <scope>NUCLEOTIDE SEQUENCE [LARGE SCALE GENOMIC DNA]</scope>
    <source>
        <strain evidence="2 3">CECT 8283</strain>
    </source>
</reference>
<sequence length="279" mass="29886">MKKLKLSLLLSVVAFAVIFFAACNSEDNTPTNEISEITPEIASKLQAAYFETSSAKVTTFMGEKGVAVEDMFFTLAQIDELGEGSQIPNTEHYRTTNLVTGLPRVITVSVSPDLGTLGSNALDKTISMLNNLGAQLTYQRVSFGGKGKSKADIEVTEFYELESGGYITLGRAAGFPTRRGDPAKGFGINSRWFELSIAPTANELAGTMAHEIGHCIGFRHTDYQTRESCGQNVNEGSAGVGAIHIDGTPTGSDNTSIMQSCGPAITFNNNDKNAMLTLY</sequence>
<organism evidence="2 3">
    <name type="scientific">Tenacibaculum caenipelagi</name>
    <dbReference type="NCBI Taxonomy" id="1325435"/>
    <lineage>
        <taxon>Bacteria</taxon>
        <taxon>Pseudomonadati</taxon>
        <taxon>Bacteroidota</taxon>
        <taxon>Flavobacteriia</taxon>
        <taxon>Flavobacteriales</taxon>
        <taxon>Flavobacteriaceae</taxon>
        <taxon>Tenacibaculum</taxon>
    </lineage>
</organism>
<dbReference type="AlphaFoldDB" id="A0A4R6TA68"/>
<evidence type="ECO:0000313" key="3">
    <source>
        <dbReference type="Proteomes" id="UP000295390"/>
    </source>
</evidence>
<proteinExistence type="predicted"/>
<keyword evidence="1" id="KW-0732">Signal</keyword>
<dbReference type="GO" id="GO:0008237">
    <property type="term" value="F:metallopeptidase activity"/>
    <property type="evidence" value="ECO:0007669"/>
    <property type="project" value="InterPro"/>
</dbReference>
<dbReference type="SUPFAM" id="SSF55486">
    <property type="entry name" value="Metalloproteases ('zincins'), catalytic domain"/>
    <property type="match status" value="1"/>
</dbReference>
<dbReference type="InterPro" id="IPR024653">
    <property type="entry name" value="Peptidase_M10/M27/M57"/>
</dbReference>
<name>A0A4R6TA68_9FLAO</name>
<feature type="signal peptide" evidence="1">
    <location>
        <begin position="1"/>
        <end position="21"/>
    </location>
</feature>
<dbReference type="Gene3D" id="3.40.390.10">
    <property type="entry name" value="Collagenase (Catalytic Domain)"/>
    <property type="match status" value="1"/>
</dbReference>
<gene>
    <name evidence="2" type="ORF">DFQ07_2314</name>
</gene>
<keyword evidence="3" id="KW-1185">Reference proteome</keyword>
<accession>A0A4R6TA68</accession>
<evidence type="ECO:0000313" key="2">
    <source>
        <dbReference type="EMBL" id="TDQ23786.1"/>
    </source>
</evidence>
<feature type="chain" id="PRO_5020865663" evidence="1">
    <location>
        <begin position="22"/>
        <end position="279"/>
    </location>
</feature>
<comment type="caution">
    <text evidence="2">The sequence shown here is derived from an EMBL/GenBank/DDBJ whole genome shotgun (WGS) entry which is preliminary data.</text>
</comment>